<evidence type="ECO:0000256" key="1">
    <source>
        <dbReference type="SAM" id="Phobius"/>
    </source>
</evidence>
<dbReference type="GO" id="GO:0004435">
    <property type="term" value="F:phosphatidylinositol-4,5-bisphosphate phospholipase C activity"/>
    <property type="evidence" value="ECO:0007669"/>
    <property type="project" value="InterPro"/>
</dbReference>
<keyword evidence="1" id="KW-0472">Membrane</keyword>
<organism evidence="3">
    <name type="scientific">viral metagenome</name>
    <dbReference type="NCBI Taxonomy" id="1070528"/>
    <lineage>
        <taxon>unclassified sequences</taxon>
        <taxon>metagenomes</taxon>
        <taxon>organismal metagenomes</taxon>
    </lineage>
</organism>
<dbReference type="GO" id="GO:0006629">
    <property type="term" value="P:lipid metabolic process"/>
    <property type="evidence" value="ECO:0007669"/>
    <property type="project" value="InterPro"/>
</dbReference>
<dbReference type="InterPro" id="IPR017946">
    <property type="entry name" value="PLC-like_Pdiesterase_TIM-brl"/>
</dbReference>
<evidence type="ECO:0000313" key="3">
    <source>
        <dbReference type="EMBL" id="QHT06484.1"/>
    </source>
</evidence>
<proteinExistence type="predicted"/>
<feature type="transmembrane region" description="Helical" evidence="1">
    <location>
        <begin position="21"/>
        <end position="39"/>
    </location>
</feature>
<keyword evidence="1" id="KW-1133">Transmembrane helix</keyword>
<feature type="domain" description="PI-PLC Y-box" evidence="2">
    <location>
        <begin position="266"/>
        <end position="340"/>
    </location>
</feature>
<dbReference type="PROSITE" id="PS50007">
    <property type="entry name" value="PIPLC_X_DOMAIN"/>
    <property type="match status" value="1"/>
</dbReference>
<dbReference type="Gene3D" id="3.20.20.190">
    <property type="entry name" value="Phosphatidylinositol (PI) phosphodiesterase"/>
    <property type="match status" value="1"/>
</dbReference>
<protein>
    <recommendedName>
        <fullName evidence="2">PI-PLC Y-box domain-containing protein</fullName>
    </recommendedName>
</protein>
<reference evidence="3" key="1">
    <citation type="journal article" date="2020" name="Nature">
        <title>Giant virus diversity and host interactions through global metagenomics.</title>
        <authorList>
            <person name="Schulz F."/>
            <person name="Roux S."/>
            <person name="Paez-Espino D."/>
            <person name="Jungbluth S."/>
            <person name="Walsh D.A."/>
            <person name="Denef V.J."/>
            <person name="McMahon K.D."/>
            <person name="Konstantinidis K.T."/>
            <person name="Eloe-Fadrosh E.A."/>
            <person name="Kyrpides N.C."/>
            <person name="Woyke T."/>
        </authorList>
    </citation>
    <scope>NUCLEOTIDE SEQUENCE</scope>
    <source>
        <strain evidence="3">GVMAG-M-3300021425-30</strain>
    </source>
</reference>
<dbReference type="EMBL" id="MN739469">
    <property type="protein sequence ID" value="QHT06484.1"/>
    <property type="molecule type" value="Genomic_DNA"/>
</dbReference>
<dbReference type="InterPro" id="IPR001711">
    <property type="entry name" value="PLipase_C_Pinositol-sp_Y"/>
</dbReference>
<dbReference type="InterPro" id="IPR000909">
    <property type="entry name" value="PLipase_C_PInositol-sp_X_dom"/>
</dbReference>
<dbReference type="SUPFAM" id="SSF51695">
    <property type="entry name" value="PLC-like phosphodiesterases"/>
    <property type="match status" value="1"/>
</dbReference>
<dbReference type="PROSITE" id="PS50008">
    <property type="entry name" value="PIPLC_Y_DOMAIN"/>
    <property type="match status" value="1"/>
</dbReference>
<dbReference type="Pfam" id="PF00388">
    <property type="entry name" value="PI-PLC-X"/>
    <property type="match status" value="1"/>
</dbReference>
<dbReference type="PANTHER" id="PTHR10336">
    <property type="entry name" value="PHOSPHOINOSITIDE-SPECIFIC PHOSPHOLIPASE C FAMILY PROTEIN"/>
    <property type="match status" value="1"/>
</dbReference>
<dbReference type="InterPro" id="IPR001192">
    <property type="entry name" value="PI-PLC_fam"/>
</dbReference>
<sequence length="372" mass="42137">MDNINLKQATRILKNANIGKYIVLIMCGVIILLMLTWVWNKSTLNKSNCNSMDALYSEFPTLHTLNPSNHEFQHNLRDYYIKTAYNACSAGQYKNDFVNICALKNCIKQGCRCLDFEVYSVNNKPVIATSSVDDYSIKETYNSVPFASAMQTINDYAFSGGTCPNSGDPLIVHLRIMSKNKTIYKDIADDLEKTLSSRLLGPKYSFENHGKNIGSLPLKTFMGKVIIIADKSNPLFEDTPLDEYVNIASNSIFMRNLRYSDGIKFAPDMDEVVEYNKKNMSICLPDIGPSDTNANPSLPMKFGCQMVGMCIQNFDTNMEYYDTTFDSAGTAFILKPKNLRFIPLTVPAPTPQNPEYSYKERETKTDYYSMKY</sequence>
<dbReference type="AlphaFoldDB" id="A0A6C0CS15"/>
<keyword evidence="1" id="KW-0812">Transmembrane</keyword>
<dbReference type="GO" id="GO:0035556">
    <property type="term" value="P:intracellular signal transduction"/>
    <property type="evidence" value="ECO:0007669"/>
    <property type="project" value="InterPro"/>
</dbReference>
<dbReference type="Pfam" id="PF00387">
    <property type="entry name" value="PI-PLC-Y"/>
    <property type="match status" value="1"/>
</dbReference>
<evidence type="ECO:0000259" key="2">
    <source>
        <dbReference type="PROSITE" id="PS50008"/>
    </source>
</evidence>
<accession>A0A6C0CS15</accession>
<name>A0A6C0CS15_9ZZZZ</name>